<proteinExistence type="predicted"/>
<name>A0A8J8WMF2_CHIOP</name>
<protein>
    <submittedName>
        <fullName evidence="2">Uncharacterized protein</fullName>
    </submittedName>
</protein>
<comment type="caution">
    <text evidence="2">The sequence shown here is derived from an EMBL/GenBank/DDBJ whole genome shotgun (WGS) entry which is preliminary data.</text>
</comment>
<evidence type="ECO:0000313" key="2">
    <source>
        <dbReference type="EMBL" id="KAG0693235.1"/>
    </source>
</evidence>
<feature type="region of interest" description="Disordered" evidence="1">
    <location>
        <begin position="33"/>
        <end position="60"/>
    </location>
</feature>
<evidence type="ECO:0000313" key="3">
    <source>
        <dbReference type="Proteomes" id="UP000770661"/>
    </source>
</evidence>
<keyword evidence="3" id="KW-1185">Reference proteome</keyword>
<gene>
    <name evidence="2" type="ORF">GWK47_027577</name>
</gene>
<reference evidence="2" key="1">
    <citation type="submission" date="2020-07" db="EMBL/GenBank/DDBJ databases">
        <title>The High-quality genome of the commercially important snow crab, Chionoecetes opilio.</title>
        <authorList>
            <person name="Jeong J.-H."/>
            <person name="Ryu S."/>
        </authorList>
    </citation>
    <scope>NUCLEOTIDE SEQUENCE</scope>
    <source>
        <strain evidence="2">MADBK_172401_WGS</strain>
        <tissue evidence="2">Digestive gland</tissue>
    </source>
</reference>
<evidence type="ECO:0000256" key="1">
    <source>
        <dbReference type="SAM" id="MobiDB-lite"/>
    </source>
</evidence>
<sequence>MIVVDEFHSFAADVLTAAHGQLRPSRREVSGTINSFWIPSPRHQDGQSLRDSSPPSPRQVFRPSVCIERHRRHIHGYISALISLAIFSRALTVAPHGAAEREWRRSPGQR</sequence>
<organism evidence="2 3">
    <name type="scientific">Chionoecetes opilio</name>
    <name type="common">Atlantic snow crab</name>
    <name type="synonym">Cancer opilio</name>
    <dbReference type="NCBI Taxonomy" id="41210"/>
    <lineage>
        <taxon>Eukaryota</taxon>
        <taxon>Metazoa</taxon>
        <taxon>Ecdysozoa</taxon>
        <taxon>Arthropoda</taxon>
        <taxon>Crustacea</taxon>
        <taxon>Multicrustacea</taxon>
        <taxon>Malacostraca</taxon>
        <taxon>Eumalacostraca</taxon>
        <taxon>Eucarida</taxon>
        <taxon>Decapoda</taxon>
        <taxon>Pleocyemata</taxon>
        <taxon>Brachyura</taxon>
        <taxon>Eubrachyura</taxon>
        <taxon>Majoidea</taxon>
        <taxon>Majidae</taxon>
        <taxon>Chionoecetes</taxon>
    </lineage>
</organism>
<dbReference type="Proteomes" id="UP000770661">
    <property type="component" value="Unassembled WGS sequence"/>
</dbReference>
<dbReference type="AlphaFoldDB" id="A0A8J8WMF2"/>
<accession>A0A8J8WMF2</accession>
<dbReference type="EMBL" id="JACEEZ010026350">
    <property type="protein sequence ID" value="KAG0693235.1"/>
    <property type="molecule type" value="Genomic_DNA"/>
</dbReference>